<dbReference type="CDD" id="cd00033">
    <property type="entry name" value="CCP"/>
    <property type="match status" value="2"/>
</dbReference>
<evidence type="ECO:0000256" key="3">
    <source>
        <dbReference type="ARBA" id="ARBA00022737"/>
    </source>
</evidence>
<proteinExistence type="predicted"/>
<evidence type="ECO:0000259" key="8">
    <source>
        <dbReference type="PROSITE" id="PS50923"/>
    </source>
</evidence>
<comment type="caution">
    <text evidence="6">Lacks conserved residue(s) required for the propagation of feature annotation.</text>
</comment>
<organism evidence="9 10">
    <name type="scientific">Paramormyrops kingsleyae</name>
    <dbReference type="NCBI Taxonomy" id="1676925"/>
    <lineage>
        <taxon>Eukaryota</taxon>
        <taxon>Metazoa</taxon>
        <taxon>Chordata</taxon>
        <taxon>Craniata</taxon>
        <taxon>Vertebrata</taxon>
        <taxon>Euteleostomi</taxon>
        <taxon>Actinopterygii</taxon>
        <taxon>Neopterygii</taxon>
        <taxon>Teleostei</taxon>
        <taxon>Osteoglossocephala</taxon>
        <taxon>Osteoglossomorpha</taxon>
        <taxon>Osteoglossiformes</taxon>
        <taxon>Mormyridae</taxon>
        <taxon>Paramormyrops</taxon>
    </lineage>
</organism>
<dbReference type="SMART" id="SM00032">
    <property type="entry name" value="CCP"/>
    <property type="match status" value="2"/>
</dbReference>
<evidence type="ECO:0000256" key="5">
    <source>
        <dbReference type="ARBA" id="ARBA00023180"/>
    </source>
</evidence>
<feature type="disulfide bond" evidence="6">
    <location>
        <begin position="224"/>
        <end position="251"/>
    </location>
</feature>
<dbReference type="Pfam" id="PF00084">
    <property type="entry name" value="Sushi"/>
    <property type="match status" value="2"/>
</dbReference>
<dbReference type="Gene3D" id="2.10.70.10">
    <property type="entry name" value="Complement Module, domain 1"/>
    <property type="match status" value="2"/>
</dbReference>
<keyword evidence="3" id="KW-0677">Repeat</keyword>
<keyword evidence="10" id="KW-1185">Reference proteome</keyword>
<keyword evidence="1 6" id="KW-0768">Sushi</keyword>
<dbReference type="STRING" id="1676925.ENSPKIP00000015164"/>
<dbReference type="PROSITE" id="PS50923">
    <property type="entry name" value="SUSHI"/>
    <property type="match status" value="2"/>
</dbReference>
<name>A0A3B3RA50_9TELE</name>
<protein>
    <recommendedName>
        <fullName evidence="8">Sushi domain-containing protein</fullName>
    </recommendedName>
</protein>
<dbReference type="InterPro" id="IPR000436">
    <property type="entry name" value="Sushi_SCR_CCP_dom"/>
</dbReference>
<feature type="domain" description="Sushi" evidence="8">
    <location>
        <begin position="194"/>
        <end position="253"/>
    </location>
</feature>
<keyword evidence="2 7" id="KW-0732">Signal</keyword>
<evidence type="ECO:0000256" key="4">
    <source>
        <dbReference type="ARBA" id="ARBA00023157"/>
    </source>
</evidence>
<reference evidence="9" key="1">
    <citation type="submission" date="2025-08" db="UniProtKB">
        <authorList>
            <consortium name="Ensembl"/>
        </authorList>
    </citation>
    <scope>IDENTIFICATION</scope>
</reference>
<accession>A0A3B3RA50</accession>
<keyword evidence="5" id="KW-0325">Glycoprotein</keyword>
<dbReference type="InterPro" id="IPR035976">
    <property type="entry name" value="Sushi/SCR/CCP_sf"/>
</dbReference>
<evidence type="ECO:0000313" key="10">
    <source>
        <dbReference type="Proteomes" id="UP000261540"/>
    </source>
</evidence>
<dbReference type="Proteomes" id="UP000261540">
    <property type="component" value="Unplaced"/>
</dbReference>
<evidence type="ECO:0000256" key="1">
    <source>
        <dbReference type="ARBA" id="ARBA00022659"/>
    </source>
</evidence>
<dbReference type="PANTHER" id="PTHR19325:SF568">
    <property type="entry name" value="ARC3"/>
    <property type="match status" value="1"/>
</dbReference>
<dbReference type="FunFam" id="2.10.70.10:FF:000014">
    <property type="entry name" value="Membrane cofactor protein"/>
    <property type="match status" value="1"/>
</dbReference>
<dbReference type="AlphaFoldDB" id="A0A3B3RA50"/>
<reference evidence="9" key="2">
    <citation type="submission" date="2025-09" db="UniProtKB">
        <authorList>
            <consortium name="Ensembl"/>
        </authorList>
    </citation>
    <scope>IDENTIFICATION</scope>
</reference>
<feature type="chain" id="PRO_5017223084" description="Sushi domain-containing protein" evidence="7">
    <location>
        <begin position="29"/>
        <end position="307"/>
    </location>
</feature>
<dbReference type="Ensembl" id="ENSPKIT00000039624.1">
    <property type="protein sequence ID" value="ENSPKIP00000015164.1"/>
    <property type="gene ID" value="ENSPKIG00000001967.1"/>
</dbReference>
<dbReference type="InterPro" id="IPR050350">
    <property type="entry name" value="Compl-Cell_Adhes-Reg"/>
</dbReference>
<sequence>MGGTWFPSKDFCTGLCLLFISLCDDLRSFFLSSKQRDTRSPHTIQAPAKLAGTLTGTRYPFMTHLSKCAMGYTRTWGTRRISECTDGHWTQINMKCQRKLCGSAGEILHGHYNYQGVQFGDQATAVCHLCVRAVQCDEPPSVVSAEWSGPRDGTFPYRTVVTYQCLKGQLIGKSEIYCTHDGRWSSEAPTCQDTTCSSPRVPNGEKTSGFHLIYKYGDSVSFQCRKGYVLSGNSSATCSAKGQWKPALPKCTGGYLSACLCVCICVSLCACVRLCLGMSGCVCVCVFCMYWISRILFGYLWLRLGPG</sequence>
<evidence type="ECO:0000256" key="6">
    <source>
        <dbReference type="PROSITE-ProRule" id="PRU00302"/>
    </source>
</evidence>
<dbReference type="SUPFAM" id="SSF57535">
    <property type="entry name" value="Complement control module/SCR domain"/>
    <property type="match status" value="3"/>
</dbReference>
<evidence type="ECO:0000256" key="7">
    <source>
        <dbReference type="SAM" id="SignalP"/>
    </source>
</evidence>
<feature type="signal peptide" evidence="7">
    <location>
        <begin position="1"/>
        <end position="28"/>
    </location>
</feature>
<keyword evidence="4 6" id="KW-1015">Disulfide bond</keyword>
<dbReference type="PANTHER" id="PTHR19325">
    <property type="entry name" value="COMPLEMENT COMPONENT-RELATED SUSHI DOMAIN-CONTAINING"/>
    <property type="match status" value="1"/>
</dbReference>
<dbReference type="GeneTree" id="ENSGT00940000161110"/>
<feature type="domain" description="Sushi" evidence="8">
    <location>
        <begin position="134"/>
        <end position="193"/>
    </location>
</feature>
<evidence type="ECO:0000313" key="9">
    <source>
        <dbReference type="Ensembl" id="ENSPKIP00000015164.1"/>
    </source>
</evidence>
<evidence type="ECO:0000256" key="2">
    <source>
        <dbReference type="ARBA" id="ARBA00022729"/>
    </source>
</evidence>